<feature type="domain" description="Histidine kinase" evidence="10">
    <location>
        <begin position="251"/>
        <end position="460"/>
    </location>
</feature>
<sequence length="471" mass="54225">MEYVKKGSRNRMNINKNHKGINKEFSNQILLGMISILLIPILLIILLMTQQMSYHKKMESFISNYGKEITDVVANNINYFISNDESNKFSIKDIDWDKLIPDDTDNIYIIVDIKRNLIYRSKGFELDSNHIKQILNSHNYAIKNNGYNDDQFIFVTSEISKDGQVLGTLIILSKDVNLSSNYKQFQLFSILGLLIGVIISFKLLYKVSDSIISRYVSINDSYKKVNHEKEIYLEKYLRSEKLVTMGRFASGIAHEIGNPLSSIISSTQILKKYELSEEEKTDYYDKILNDSKKIDLLIKEFLDFRKYKDEAKIKVNINDIICESIDNISDNKKNHKVELIMDLSKSLPHIIADKSRISMAFTNIIQNAYQSIHDKGFIHIRTLKFEDGIRIRIRDSGHGIKEEDMKKIFDPFFTTKDVGKGFGLGLFICMQIIHSHNGTISVHSNYGEGTIFTIDLNLDKEGSGEKENTNC</sequence>
<feature type="transmembrane region" description="Helical" evidence="9">
    <location>
        <begin position="29"/>
        <end position="48"/>
    </location>
</feature>
<evidence type="ECO:0000259" key="10">
    <source>
        <dbReference type="PROSITE" id="PS50109"/>
    </source>
</evidence>
<dbReference type="SUPFAM" id="SSF55874">
    <property type="entry name" value="ATPase domain of HSP90 chaperone/DNA topoisomerase II/histidine kinase"/>
    <property type="match status" value="1"/>
</dbReference>
<dbReference type="SMART" id="SM00388">
    <property type="entry name" value="HisKA"/>
    <property type="match status" value="1"/>
</dbReference>
<dbReference type="EMBL" id="NIBG01000004">
    <property type="protein sequence ID" value="PAB60094.1"/>
    <property type="molecule type" value="Genomic_DNA"/>
</dbReference>
<dbReference type="Gene3D" id="3.30.565.10">
    <property type="entry name" value="Histidine kinase-like ATPase, C-terminal domain"/>
    <property type="match status" value="1"/>
</dbReference>
<keyword evidence="9" id="KW-0472">Membrane</keyword>
<keyword evidence="6" id="KW-0418">Kinase</keyword>
<comment type="caution">
    <text evidence="11">The sequence shown here is derived from an EMBL/GenBank/DDBJ whole genome shotgun (WGS) entry which is preliminary data.</text>
</comment>
<keyword evidence="4" id="KW-0808">Transferase</keyword>
<evidence type="ECO:0000256" key="8">
    <source>
        <dbReference type="ARBA" id="ARBA00023012"/>
    </source>
</evidence>
<dbReference type="Proteomes" id="UP000216024">
    <property type="component" value="Unassembled WGS sequence"/>
</dbReference>
<dbReference type="AlphaFoldDB" id="A0A267MKH8"/>
<dbReference type="InterPro" id="IPR003661">
    <property type="entry name" value="HisK_dim/P_dom"/>
</dbReference>
<organism evidence="11 12">
    <name type="scientific">Anaeromicrobium sediminis</name>
    <dbReference type="NCBI Taxonomy" id="1478221"/>
    <lineage>
        <taxon>Bacteria</taxon>
        <taxon>Bacillati</taxon>
        <taxon>Bacillota</taxon>
        <taxon>Clostridia</taxon>
        <taxon>Peptostreptococcales</taxon>
        <taxon>Thermotaleaceae</taxon>
        <taxon>Anaeromicrobium</taxon>
    </lineage>
</organism>
<gene>
    <name evidence="11" type="ORF">CCE28_06895</name>
</gene>
<dbReference type="EC" id="2.7.13.3" evidence="2"/>
<evidence type="ECO:0000256" key="7">
    <source>
        <dbReference type="ARBA" id="ARBA00022840"/>
    </source>
</evidence>
<evidence type="ECO:0000256" key="1">
    <source>
        <dbReference type="ARBA" id="ARBA00000085"/>
    </source>
</evidence>
<keyword evidence="12" id="KW-1185">Reference proteome</keyword>
<keyword evidence="3" id="KW-0597">Phosphoprotein</keyword>
<evidence type="ECO:0000256" key="9">
    <source>
        <dbReference type="SAM" id="Phobius"/>
    </source>
</evidence>
<dbReference type="SUPFAM" id="SSF47384">
    <property type="entry name" value="Homodimeric domain of signal transducing histidine kinase"/>
    <property type="match status" value="1"/>
</dbReference>
<dbReference type="PANTHER" id="PTHR43065">
    <property type="entry name" value="SENSOR HISTIDINE KINASE"/>
    <property type="match status" value="1"/>
</dbReference>
<dbReference type="GO" id="GO:0005524">
    <property type="term" value="F:ATP binding"/>
    <property type="evidence" value="ECO:0007669"/>
    <property type="project" value="UniProtKB-KW"/>
</dbReference>
<dbReference type="PRINTS" id="PR00344">
    <property type="entry name" value="BCTRLSENSOR"/>
</dbReference>
<dbReference type="Pfam" id="PF02518">
    <property type="entry name" value="HATPase_c"/>
    <property type="match status" value="1"/>
</dbReference>
<protein>
    <recommendedName>
        <fullName evidence="2">histidine kinase</fullName>
        <ecNumber evidence="2">2.7.13.3</ecNumber>
    </recommendedName>
</protein>
<keyword evidence="9" id="KW-1133">Transmembrane helix</keyword>
<dbReference type="InterPro" id="IPR036097">
    <property type="entry name" value="HisK_dim/P_sf"/>
</dbReference>
<evidence type="ECO:0000313" key="12">
    <source>
        <dbReference type="Proteomes" id="UP000216024"/>
    </source>
</evidence>
<dbReference type="InterPro" id="IPR003594">
    <property type="entry name" value="HATPase_dom"/>
</dbReference>
<evidence type="ECO:0000256" key="4">
    <source>
        <dbReference type="ARBA" id="ARBA00022679"/>
    </source>
</evidence>
<proteinExistence type="predicted"/>
<dbReference type="OrthoDB" id="9784397at2"/>
<dbReference type="Pfam" id="PF00512">
    <property type="entry name" value="HisKA"/>
    <property type="match status" value="1"/>
</dbReference>
<name>A0A267MKH8_9FIRM</name>
<evidence type="ECO:0000256" key="2">
    <source>
        <dbReference type="ARBA" id="ARBA00012438"/>
    </source>
</evidence>
<evidence type="ECO:0000256" key="5">
    <source>
        <dbReference type="ARBA" id="ARBA00022741"/>
    </source>
</evidence>
<dbReference type="SMART" id="SM00387">
    <property type="entry name" value="HATPase_c"/>
    <property type="match status" value="1"/>
</dbReference>
<comment type="catalytic activity">
    <reaction evidence="1">
        <text>ATP + protein L-histidine = ADP + protein N-phospho-L-histidine.</text>
        <dbReference type="EC" id="2.7.13.3"/>
    </reaction>
</comment>
<evidence type="ECO:0000256" key="6">
    <source>
        <dbReference type="ARBA" id="ARBA00022777"/>
    </source>
</evidence>
<dbReference type="InterPro" id="IPR036890">
    <property type="entry name" value="HATPase_C_sf"/>
</dbReference>
<keyword evidence="5" id="KW-0547">Nucleotide-binding</keyword>
<dbReference type="CDD" id="cd00082">
    <property type="entry name" value="HisKA"/>
    <property type="match status" value="1"/>
</dbReference>
<evidence type="ECO:0000313" key="11">
    <source>
        <dbReference type="EMBL" id="PAB60094.1"/>
    </source>
</evidence>
<dbReference type="GO" id="GO:0000155">
    <property type="term" value="F:phosphorelay sensor kinase activity"/>
    <property type="evidence" value="ECO:0007669"/>
    <property type="project" value="InterPro"/>
</dbReference>
<accession>A0A267MKH8</accession>
<dbReference type="PANTHER" id="PTHR43065:SF46">
    <property type="entry name" value="C4-DICARBOXYLATE TRANSPORT SENSOR PROTEIN DCTB"/>
    <property type="match status" value="1"/>
</dbReference>
<dbReference type="InterPro" id="IPR004358">
    <property type="entry name" value="Sig_transdc_His_kin-like_C"/>
</dbReference>
<dbReference type="InterPro" id="IPR005467">
    <property type="entry name" value="His_kinase_dom"/>
</dbReference>
<dbReference type="PROSITE" id="PS50109">
    <property type="entry name" value="HIS_KIN"/>
    <property type="match status" value="1"/>
</dbReference>
<reference evidence="11 12" key="1">
    <citation type="submission" date="2017-06" db="EMBL/GenBank/DDBJ databases">
        <title>Draft genome sequence of anaerobic fermentative bacterium Anaeromicrobium sediminis DY2726D isolated from West Pacific Ocean sediments.</title>
        <authorList>
            <person name="Zeng X."/>
        </authorList>
    </citation>
    <scope>NUCLEOTIDE SEQUENCE [LARGE SCALE GENOMIC DNA]</scope>
    <source>
        <strain evidence="11 12">DY2726D</strain>
    </source>
</reference>
<evidence type="ECO:0000256" key="3">
    <source>
        <dbReference type="ARBA" id="ARBA00022553"/>
    </source>
</evidence>
<keyword evidence="9" id="KW-0812">Transmembrane</keyword>
<keyword evidence="8" id="KW-0902">Two-component regulatory system</keyword>
<dbReference type="Gene3D" id="1.10.287.130">
    <property type="match status" value="1"/>
</dbReference>
<keyword evidence="7" id="KW-0067">ATP-binding</keyword>